<name>A0A3M0G7K8_9FLAO</name>
<evidence type="ECO:0000313" key="2">
    <source>
        <dbReference type="EMBL" id="RMB60468.1"/>
    </source>
</evidence>
<gene>
    <name evidence="2" type="ORF">EAX61_06505</name>
</gene>
<dbReference type="AlphaFoldDB" id="A0A3M0G7K8"/>
<dbReference type="PANTHER" id="PTHR22916:SF3">
    <property type="entry name" value="UDP-GLCNAC:BETAGAL BETA-1,3-N-ACETYLGLUCOSAMINYLTRANSFERASE-LIKE PROTEIN 1"/>
    <property type="match status" value="1"/>
</dbReference>
<accession>A0A3M0G7K8</accession>
<dbReference type="InterPro" id="IPR029044">
    <property type="entry name" value="Nucleotide-diphossugar_trans"/>
</dbReference>
<dbReference type="Proteomes" id="UP000281985">
    <property type="component" value="Unassembled WGS sequence"/>
</dbReference>
<evidence type="ECO:0000313" key="3">
    <source>
        <dbReference type="Proteomes" id="UP000281985"/>
    </source>
</evidence>
<dbReference type="Pfam" id="PF00535">
    <property type="entry name" value="Glycos_transf_2"/>
    <property type="match status" value="1"/>
</dbReference>
<evidence type="ECO:0000259" key="1">
    <source>
        <dbReference type="Pfam" id="PF00535"/>
    </source>
</evidence>
<dbReference type="GO" id="GO:0016758">
    <property type="term" value="F:hexosyltransferase activity"/>
    <property type="evidence" value="ECO:0007669"/>
    <property type="project" value="UniProtKB-ARBA"/>
</dbReference>
<organism evidence="2 3">
    <name type="scientific">Dokdonia sinensis</name>
    <dbReference type="NCBI Taxonomy" id="2479847"/>
    <lineage>
        <taxon>Bacteria</taxon>
        <taxon>Pseudomonadati</taxon>
        <taxon>Bacteroidota</taxon>
        <taxon>Flavobacteriia</taxon>
        <taxon>Flavobacteriales</taxon>
        <taxon>Flavobacteriaceae</taxon>
        <taxon>Dokdonia</taxon>
    </lineage>
</organism>
<proteinExistence type="predicted"/>
<dbReference type="CDD" id="cd00761">
    <property type="entry name" value="Glyco_tranf_GTA_type"/>
    <property type="match status" value="1"/>
</dbReference>
<feature type="domain" description="Glycosyltransferase 2-like" evidence="1">
    <location>
        <begin position="4"/>
        <end position="170"/>
    </location>
</feature>
<dbReference type="OrthoDB" id="6307329at2"/>
<reference evidence="2 3" key="1">
    <citation type="submission" date="2018-10" db="EMBL/GenBank/DDBJ databases">
        <title>Dokdonia luteus sp. nov., isolated from sea water.</title>
        <authorList>
            <person name="Zhou L.Y."/>
            <person name="Du Z.J."/>
        </authorList>
    </citation>
    <scope>NUCLEOTIDE SEQUENCE [LARGE SCALE GENOMIC DNA]</scope>
    <source>
        <strain evidence="2 3">SH27</strain>
    </source>
</reference>
<keyword evidence="3" id="KW-1185">Reference proteome</keyword>
<dbReference type="EMBL" id="REFV01000005">
    <property type="protein sequence ID" value="RMB60468.1"/>
    <property type="molecule type" value="Genomic_DNA"/>
</dbReference>
<dbReference type="InterPro" id="IPR001173">
    <property type="entry name" value="Glyco_trans_2-like"/>
</dbReference>
<keyword evidence="2" id="KW-0808">Transferase</keyword>
<comment type="caution">
    <text evidence="2">The sequence shown here is derived from an EMBL/GenBank/DDBJ whole genome shotgun (WGS) entry which is preliminary data.</text>
</comment>
<dbReference type="PANTHER" id="PTHR22916">
    <property type="entry name" value="GLYCOSYLTRANSFERASE"/>
    <property type="match status" value="1"/>
</dbReference>
<dbReference type="SUPFAM" id="SSF53448">
    <property type="entry name" value="Nucleotide-diphospho-sugar transferases"/>
    <property type="match status" value="1"/>
</dbReference>
<sequence length="310" mass="35467">MKFSVIISVFNKEGFIGNTIQSVLNQSLQDFEIIVVDDCSTDQSQREILSLEDDRIKYYRNSQNQGAGATRNRALSLATGTYIALLDGDDLWYPHYLSEIERLIYKFPSHKVFATAIDIEDHDGVRSSSYSFQNQTGDRHLSLDYFTSSFKNTLLTSSSTVIERSVFDEIGNYDASIKSGQDTDLWIRLGLAHKIAFSTLACAKYLHAPLSLYKGIKSVKDRPTFQKYIPYEKENPGLKKFLDLNRFSLAVRAKIWNENDEAQKFIDQIDLENLNTKQRKILRRSGSQLKVLFKTKKILEKIGLRLSAFS</sequence>
<dbReference type="Gene3D" id="3.90.550.10">
    <property type="entry name" value="Spore Coat Polysaccharide Biosynthesis Protein SpsA, Chain A"/>
    <property type="match status" value="1"/>
</dbReference>
<protein>
    <submittedName>
        <fullName evidence="2">Glycosyltransferase family 2 protein</fullName>
    </submittedName>
</protein>
<dbReference type="RefSeq" id="WP_121916872.1">
    <property type="nucleotide sequence ID" value="NZ_REFV01000005.1"/>
</dbReference>